<keyword evidence="5" id="KW-0804">Transcription</keyword>
<evidence type="ECO:0000259" key="8">
    <source>
        <dbReference type="PROSITE" id="PS51294"/>
    </source>
</evidence>
<organism evidence="9 10">
    <name type="scientific">Nicotiana tabacum</name>
    <name type="common">Common tobacco</name>
    <dbReference type="NCBI Taxonomy" id="4097"/>
    <lineage>
        <taxon>Eukaryota</taxon>
        <taxon>Viridiplantae</taxon>
        <taxon>Streptophyta</taxon>
        <taxon>Embryophyta</taxon>
        <taxon>Tracheophyta</taxon>
        <taxon>Spermatophyta</taxon>
        <taxon>Magnoliopsida</taxon>
        <taxon>eudicotyledons</taxon>
        <taxon>Gunneridae</taxon>
        <taxon>Pentapetalae</taxon>
        <taxon>asterids</taxon>
        <taxon>lamiids</taxon>
        <taxon>Solanales</taxon>
        <taxon>Solanaceae</taxon>
        <taxon>Nicotianoideae</taxon>
        <taxon>Nicotianeae</taxon>
        <taxon>Nicotiana</taxon>
    </lineage>
</organism>
<keyword evidence="3" id="KW-0805">Transcription regulation</keyword>
<evidence type="ECO:0000256" key="4">
    <source>
        <dbReference type="ARBA" id="ARBA00023054"/>
    </source>
</evidence>
<dbReference type="GO" id="GO:0010597">
    <property type="term" value="P:green leaf volatile biosynthetic process"/>
    <property type="evidence" value="ECO:0007669"/>
    <property type="project" value="UniProtKB-ARBA"/>
</dbReference>
<evidence type="ECO:0000256" key="2">
    <source>
        <dbReference type="ARBA" id="ARBA00006783"/>
    </source>
</evidence>
<evidence type="ECO:0000256" key="5">
    <source>
        <dbReference type="ARBA" id="ARBA00023163"/>
    </source>
</evidence>
<dbReference type="GO" id="GO:0005634">
    <property type="term" value="C:nucleus"/>
    <property type="evidence" value="ECO:0007669"/>
    <property type="project" value="UniProtKB-SubCell"/>
</dbReference>
<dbReference type="GeneID" id="107760416"/>
<evidence type="ECO:0000313" key="10">
    <source>
        <dbReference type="RefSeq" id="XP_016433947.1"/>
    </source>
</evidence>
<protein>
    <submittedName>
        <fullName evidence="10">Uncharacterized protein LOC107760416 isoform X2</fullName>
    </submittedName>
    <submittedName>
        <fullName evidence="10">Uncharacterized protein isoform X2</fullName>
    </submittedName>
</protein>
<feature type="region of interest" description="Disordered" evidence="7">
    <location>
        <begin position="403"/>
        <end position="431"/>
    </location>
</feature>
<dbReference type="RefSeq" id="XP_016433947.1">
    <property type="nucleotide sequence ID" value="XM_016578461.1"/>
</dbReference>
<dbReference type="InterPro" id="IPR046955">
    <property type="entry name" value="PHR1-like"/>
</dbReference>
<feature type="compositionally biased region" description="Polar residues" evidence="7">
    <location>
        <begin position="403"/>
        <end position="419"/>
    </location>
</feature>
<keyword evidence="4" id="KW-0175">Coiled coil</keyword>
<proteinExistence type="inferred from homology"/>
<reference evidence="9" key="1">
    <citation type="journal article" date="2014" name="Nat. Commun.">
        <title>The tobacco genome sequence and its comparison with those of tomato and potato.</title>
        <authorList>
            <person name="Sierro N."/>
            <person name="Battey J.N."/>
            <person name="Ouadi S."/>
            <person name="Bakaher N."/>
            <person name="Bovet L."/>
            <person name="Willig A."/>
            <person name="Goepfert S."/>
            <person name="Peitsch M.C."/>
            <person name="Ivanov N.V."/>
        </authorList>
    </citation>
    <scope>NUCLEOTIDE SEQUENCE [LARGE SCALE GENOMIC DNA]</scope>
</reference>
<accession>A0A1S3X223</accession>
<dbReference type="PANTHER" id="PTHR31499:SF85">
    <property type="entry name" value="TRANSCRIPTION FACTOR MYB-RELATED FAMILY"/>
    <property type="match status" value="1"/>
</dbReference>
<dbReference type="GO" id="GO:0000976">
    <property type="term" value="F:transcription cis-regulatory region binding"/>
    <property type="evidence" value="ECO:0007669"/>
    <property type="project" value="UniProtKB-ARBA"/>
</dbReference>
<dbReference type="InterPro" id="IPR006447">
    <property type="entry name" value="Myb_dom_plants"/>
</dbReference>
<dbReference type="NCBIfam" id="TIGR01557">
    <property type="entry name" value="myb_SHAQKYF"/>
    <property type="match status" value="1"/>
</dbReference>
<evidence type="ECO:0000256" key="1">
    <source>
        <dbReference type="ARBA" id="ARBA00004123"/>
    </source>
</evidence>
<dbReference type="PANTHER" id="PTHR31499">
    <property type="entry name" value="MYB FAMILY TRANSCRIPTION FACTOR PHL11"/>
    <property type="match status" value="1"/>
</dbReference>
<dbReference type="AlphaFoldDB" id="A0A1S3X223"/>
<dbReference type="RefSeq" id="XP_016433947.1">
    <property type="nucleotide sequence ID" value="XM_016578461.2"/>
</dbReference>
<evidence type="ECO:0000256" key="7">
    <source>
        <dbReference type="SAM" id="MobiDB-lite"/>
    </source>
</evidence>
<comment type="subcellular location">
    <subcellularLocation>
        <location evidence="1">Nucleus</location>
    </subcellularLocation>
</comment>
<feature type="domain" description="HTH myb-type" evidence="8">
    <location>
        <begin position="268"/>
        <end position="328"/>
    </location>
</feature>
<sequence>MSIQRFFTQDRAPHTNEFSSDYTLDFPKILAEDLVAQQQYSSHMGFCFQSEKRRQQQHQQTCNLPIATASSNTIISFFGSPTSAFFATERCLRLTQHDNQDNTSQLMLNNNDLNQDHTSQLMIDNYDLNQDNTSQLINNYDLQRSSYGPQQSRNGFLADSIAQPEPDFQHNISLPSFIRPEFSTSQPLRRQYSFSDVSENERVLHLKNELLGEFDTSYRRHPSIPFDGNQNYSISHDFCGCPLEKMRQQCVSPSLTSRKSASSGVSNKHSKTRIRWSEDLHERFLECVNRLGGADKATPKQILNLMDSEGLTLDHVKSHLQKYRNAKHIPESTERKSEKRNSPDDVTEIEGKTGIEIKEALKMQLEVQRCLHEQLETQRTLQMRIEEQAKKLKRIFDQQQRTNKNLLERQNSSISSPAQDNAEILDVEDSE</sequence>
<comment type="similarity">
    <text evidence="2">Belongs to the MYB-CC family.</text>
</comment>
<dbReference type="InterPro" id="IPR009057">
    <property type="entry name" value="Homeodomain-like_sf"/>
</dbReference>
<dbReference type="SUPFAM" id="SSF46689">
    <property type="entry name" value="Homeodomain-like"/>
    <property type="match status" value="1"/>
</dbReference>
<dbReference type="FunFam" id="1.10.10.60:FF:000002">
    <property type="entry name" value="Myb family transcription factor"/>
    <property type="match status" value="1"/>
</dbReference>
<dbReference type="Pfam" id="PF14379">
    <property type="entry name" value="Myb_CC_LHEQLE"/>
    <property type="match status" value="1"/>
</dbReference>
<dbReference type="Gene3D" id="1.10.10.60">
    <property type="entry name" value="Homeodomain-like"/>
    <property type="match status" value="1"/>
</dbReference>
<dbReference type="PROSITE" id="PS51294">
    <property type="entry name" value="HTH_MYB"/>
    <property type="match status" value="1"/>
</dbReference>
<dbReference type="GO" id="GO:0003700">
    <property type="term" value="F:DNA-binding transcription factor activity"/>
    <property type="evidence" value="ECO:0007669"/>
    <property type="project" value="InterPro"/>
</dbReference>
<reference evidence="10" key="2">
    <citation type="submission" date="2025-08" db="UniProtKB">
        <authorList>
            <consortium name="RefSeq"/>
        </authorList>
    </citation>
    <scope>IDENTIFICATION</scope>
    <source>
        <tissue evidence="10">Leaf</tissue>
    </source>
</reference>
<name>A0A1S3X223_TOBAC</name>
<evidence type="ECO:0000313" key="9">
    <source>
        <dbReference type="Proteomes" id="UP000790787"/>
    </source>
</evidence>
<dbReference type="Pfam" id="PF00249">
    <property type="entry name" value="Myb_DNA-binding"/>
    <property type="match status" value="1"/>
</dbReference>
<dbReference type="InterPro" id="IPR025756">
    <property type="entry name" value="Myb_CC_LHEQLE"/>
</dbReference>
<evidence type="ECO:0000256" key="3">
    <source>
        <dbReference type="ARBA" id="ARBA00023015"/>
    </source>
</evidence>
<dbReference type="OrthoDB" id="551907at2759"/>
<dbReference type="InterPro" id="IPR001005">
    <property type="entry name" value="SANT/Myb"/>
</dbReference>
<evidence type="ECO:0000256" key="6">
    <source>
        <dbReference type="ARBA" id="ARBA00023242"/>
    </source>
</evidence>
<gene>
    <name evidence="10" type="primary">LOC107760416</name>
</gene>
<dbReference type="InterPro" id="IPR017930">
    <property type="entry name" value="Myb_dom"/>
</dbReference>
<keyword evidence="9" id="KW-1185">Reference proteome</keyword>
<dbReference type="Proteomes" id="UP000790787">
    <property type="component" value="Chromosome 5"/>
</dbReference>
<keyword evidence="6" id="KW-0539">Nucleus</keyword>